<feature type="compositionally biased region" description="Basic and acidic residues" evidence="3">
    <location>
        <begin position="2010"/>
        <end position="2022"/>
    </location>
</feature>
<feature type="region of interest" description="Disordered" evidence="3">
    <location>
        <begin position="1027"/>
        <end position="1066"/>
    </location>
</feature>
<evidence type="ECO:0000313" key="11">
    <source>
        <dbReference type="Proteomes" id="UP001152797"/>
    </source>
</evidence>
<dbReference type="Proteomes" id="UP001152797">
    <property type="component" value="Unassembled WGS sequence"/>
</dbReference>
<evidence type="ECO:0000259" key="5">
    <source>
        <dbReference type="PROSITE" id="PS50158"/>
    </source>
</evidence>
<feature type="domain" description="CCHC-type" evidence="5">
    <location>
        <begin position="365"/>
        <end position="380"/>
    </location>
</feature>
<feature type="region of interest" description="Disordered" evidence="3">
    <location>
        <begin position="396"/>
        <end position="422"/>
    </location>
</feature>
<keyword evidence="4" id="KW-0812">Transmembrane</keyword>
<dbReference type="InterPro" id="IPR003034">
    <property type="entry name" value="SAP_dom"/>
</dbReference>
<keyword evidence="4" id="KW-1133">Transmembrane helix</keyword>
<dbReference type="SMART" id="SM00343">
    <property type="entry name" value="ZnF_C2HC"/>
    <property type="match status" value="1"/>
</dbReference>
<evidence type="ECO:0000313" key="10">
    <source>
        <dbReference type="EMBL" id="CAL4795854.1"/>
    </source>
</evidence>
<reference evidence="9" key="2">
    <citation type="submission" date="2024-04" db="EMBL/GenBank/DDBJ databases">
        <authorList>
            <person name="Chen Y."/>
            <person name="Shah S."/>
            <person name="Dougan E. K."/>
            <person name="Thang M."/>
            <person name="Chan C."/>
        </authorList>
    </citation>
    <scope>NUCLEOTIDE SEQUENCE [LARGE SCALE GENOMIC DNA]</scope>
</reference>
<dbReference type="OrthoDB" id="419756at2759"/>
<keyword evidence="2" id="KW-0175">Coiled coil</keyword>
<feature type="compositionally biased region" description="Basic and acidic residues" evidence="3">
    <location>
        <begin position="1901"/>
        <end position="1930"/>
    </location>
</feature>
<feature type="coiled-coil region" evidence="2">
    <location>
        <begin position="2096"/>
        <end position="2123"/>
    </location>
</feature>
<feature type="compositionally biased region" description="Low complexity" evidence="3">
    <location>
        <begin position="409"/>
        <end position="422"/>
    </location>
</feature>
<dbReference type="GO" id="GO:0004190">
    <property type="term" value="F:aspartic-type endopeptidase activity"/>
    <property type="evidence" value="ECO:0007669"/>
    <property type="project" value="InterPro"/>
</dbReference>
<name>A0A9P1DF00_9DINO</name>
<keyword evidence="1" id="KW-0863">Zinc-finger</keyword>
<dbReference type="Pfam" id="PF02037">
    <property type="entry name" value="SAP"/>
    <property type="match status" value="1"/>
</dbReference>
<feature type="region of interest" description="Disordered" evidence="3">
    <location>
        <begin position="1606"/>
        <end position="1626"/>
    </location>
</feature>
<evidence type="ECO:0000313" key="8">
    <source>
        <dbReference type="EMBL" id="CAI4008542.1"/>
    </source>
</evidence>
<evidence type="ECO:0000256" key="3">
    <source>
        <dbReference type="SAM" id="MobiDB-lite"/>
    </source>
</evidence>
<dbReference type="InterPro" id="IPR001878">
    <property type="entry name" value="Znf_CCHC"/>
</dbReference>
<dbReference type="SUPFAM" id="SSF57756">
    <property type="entry name" value="Retrovirus zinc finger-like domains"/>
    <property type="match status" value="1"/>
</dbReference>
<feature type="domain" description="Peptidase A2" evidence="6">
    <location>
        <begin position="529"/>
        <end position="606"/>
    </location>
</feature>
<feature type="region of interest" description="Disordered" evidence="3">
    <location>
        <begin position="299"/>
        <end position="359"/>
    </location>
</feature>
<dbReference type="GO" id="GO:0008270">
    <property type="term" value="F:zinc ion binding"/>
    <property type="evidence" value="ECO:0007669"/>
    <property type="project" value="UniProtKB-KW"/>
</dbReference>
<feature type="region of interest" description="Disordered" evidence="3">
    <location>
        <begin position="1885"/>
        <end position="1955"/>
    </location>
</feature>
<sequence length="2339" mass="257787">MSGPTSPTSQGGGDMPTMSEAQQLAQALIVAAQNAASASAAHTTLSQQLMTQLSAQSTGDAPAAGSPSRTAKFAHASKMVRMPDPFTAVGAEAEQTAWPDFELNLLAWLGAADTEFETDLQWISDHVDTEFDMDVRSDDMATRSKELHSILVGLLRNRSLKVLRGVSGRNGYEVYRQLLKLFKPSTKPRAMALLSALMGLPTFGKDKSLYDHIQGLDRLMSEYQKASGLSVPDEVSLSVLVRCLPAHIRQHIQLSLDQSSTYATVRSRVLGFETVTNNWAPSRIHSEFGIIGTSANSAQDTGGFAPMDISRVETKGKQKGKSKSKGKSKMDASSHKGKGKVKSKLSDIGKGKGKPSTQVDKSNVCLYCGKAGHWKRDCRKYKHDQATGQVRQVEGGISQQAPPPPPVNQGFSQPQQSGAQQPLQPHVSFVQPSPHTTFVQQPQQNVGNVRRFEFAPDWPGRPVDEMREEPWIDDLTSDSILGGNIYSLSAVSTCLDALPCSCTTFDMTYSDCDGVWTVDTSDVNHVRAVEIILDSGADGSALPMEYAHTGVATASDDRLRFVDAQGSPSNISSTRLATVDFGDFSLKEEFIVASITSPLLSLGKLMKHGWNLQKVDNSLHLVKADKAIPVAFKRNSLCISGNIRMVEDSGSVHLRALQLRDSLQRVRTTWTKLGAECYGIKTYKPTCVDVSLAPAASMLWYRTTLVKRSGRWQLHEHNRFVTDEYAASSLTAALPNPGSVQEVITIGHTKECTHEQLGFSVIEEALDLLGPVGGSSSSSAAPQLFVDAPALEQFDAPALEQADESMNPPLQVIPPIDVPDPFEAPVAADEPDPPDEVLAGADEIVLDGTRIDSTSSLAVLRAACSALGISVNGSRAQLFKRLVQHLQQQELLAAHSVKHNLGKELQRPANQPGIPAQPTEEEVSVRRIPSPWILSEVGNVEMSPWECSFATLGSRLMVPKRVLKPTAQVAPALPPASVQPEASKLKPVLDVEAEAVRGLPPTPMEPAVEELPAAAIPAQAQAGFVPQPGIMAPPPASAAPSGLATPMQDDQQAPLTPVPEDEPASKKARICVVAGVEYEHEDDHNYTSFTSDELDSLEEFDFGLTNDDGDEPASEDVLVQQLIFPYTEQEPQLNTDQLKHLDAIAMEVETARLKQMGVLLPPESVEGMNPKRLSTRYVITWRDKVLNGKRCWLRRARYVAREYAWLSPERQDLFSPASSNITNRLLPSVFLHWKMKHPEKQFVMGAIDIGDAFLTVEQKQPTLVSSGSETFALGRVLPGQRDGSQLWFESVSGFLNETLGFEHCSAYPSLLHSPCGECLILLHVDDMLVVTEQHYFEGKLLPALNGRYKTSVHCMKQPGDTFEFLKRIHVLVDDATIHIQQNPRHFDKLFEVVGVQNTMNPKKVPCHEMMTEVDDTPLLQAEKASRYRSAVGILLYLSTDLVECSYTIRGLAQSMSAPTERSWTMMKHLCLYLLSVRDFSLRLQMKVNGLWYSPPDDNGELVGTDVVTRERAADDVRGVLRMLRESIGERSSHKTMVATKRSLQTLLLLSLVHSTDALSLTSPISFSVLEHLRLHGLSCWMVSIVILFFMFASLLIAMPPRRSMLEEPEPEDMAGSAAASSSSPAPKYNKAAVYCFLCICLKRSLELIDEAEAEGDRTKTSALHAIYEVFMDLFCAFERDGISPTSLQSMKDMHGALNVHDPDFNASDFMTIEFDVGFTTPTLEPEIESLLPPDPLDDFFAEEMADDFFAEEMAPPFEPRSPEHMAIWMIQRLTEKLRFEMESGNPEGVLKHVERREIMVNLCRFCNERPEQRLEVWKMMQSLTDISSDEAAILEVAEATKAAVRLAQSVQQAKVVLEQICATNAESQGILPVIAGHRRSVEAVPASDRAPIGPVLPSALHDADGEAVRKKAQEELREETELKSMEKQDHPAPAPQPILASSSAAPFSAADAPAGEEELDMSFLEDMVPQEDLGNEQPQTPPMTTMAIPPSPRASPTSRAHDEGPEEEDHSGKKAKVESSKKQRIEVVKETYARMIRAVKVGTDEYYTMDSYDTDYSWENEELVDDVWMDEDSLQFSGVPEELWSNAPTDKALSLLALKEQKLKHAKQQVKVAEEDAYVAEQAKRIDGLVFRCNEIQKNMDDSAAEVSDRITEVSNELSMTHDYTTGLHYSIVEHGGFLRNGLGLSREQWSHLNVLERANLVSSRTMGSVEYMRLVRQRVTPVGAADETDGAGNGNANESAESEQDEPMDDAEAQTDGQPGSGFHTVEGMLEFLKREHNECLDRSEFWDANSIQNTILRFLDDVRLNAAEGMVPNCRAKSRRPRTLGQCRSIYSNFRKL</sequence>
<feature type="region of interest" description="Disordered" evidence="3">
    <location>
        <begin position="2223"/>
        <end position="2265"/>
    </location>
</feature>
<feature type="compositionally biased region" description="Basic residues" evidence="3">
    <location>
        <begin position="317"/>
        <end position="327"/>
    </location>
</feature>
<dbReference type="EMBL" id="CAMXCT030004312">
    <property type="protein sequence ID" value="CAL4795854.1"/>
    <property type="molecule type" value="Genomic_DNA"/>
</dbReference>
<keyword evidence="11" id="KW-1185">Reference proteome</keyword>
<dbReference type="PROSITE" id="PS50800">
    <property type="entry name" value="SAP"/>
    <property type="match status" value="1"/>
</dbReference>
<proteinExistence type="predicted"/>
<feature type="compositionally biased region" description="Low complexity" evidence="3">
    <location>
        <begin position="1940"/>
        <end position="1953"/>
    </location>
</feature>
<dbReference type="InterPro" id="IPR036875">
    <property type="entry name" value="Znf_CCHC_sf"/>
</dbReference>
<keyword evidence="1" id="KW-0862">Zinc</keyword>
<evidence type="ECO:0000256" key="1">
    <source>
        <dbReference type="PROSITE-ProRule" id="PRU00047"/>
    </source>
</evidence>
<evidence type="ECO:0000259" key="6">
    <source>
        <dbReference type="PROSITE" id="PS50175"/>
    </source>
</evidence>
<gene>
    <name evidence="8" type="ORF">C1SCF055_LOCUS33974</name>
</gene>
<dbReference type="EMBL" id="CAMXCT010004312">
    <property type="protein sequence ID" value="CAI4008542.1"/>
    <property type="molecule type" value="Genomic_DNA"/>
</dbReference>
<organism evidence="8">
    <name type="scientific">Cladocopium goreaui</name>
    <dbReference type="NCBI Taxonomy" id="2562237"/>
    <lineage>
        <taxon>Eukaryota</taxon>
        <taxon>Sar</taxon>
        <taxon>Alveolata</taxon>
        <taxon>Dinophyceae</taxon>
        <taxon>Suessiales</taxon>
        <taxon>Symbiodiniaceae</taxon>
        <taxon>Cladocopium</taxon>
    </lineage>
</organism>
<keyword evidence="4" id="KW-0472">Membrane</keyword>
<keyword evidence="1" id="KW-0479">Metal-binding</keyword>
<dbReference type="PROSITE" id="PS50158">
    <property type="entry name" value="ZF_CCHC"/>
    <property type="match status" value="1"/>
</dbReference>
<evidence type="ECO:0000256" key="2">
    <source>
        <dbReference type="SAM" id="Coils"/>
    </source>
</evidence>
<evidence type="ECO:0000259" key="7">
    <source>
        <dbReference type="PROSITE" id="PS50800"/>
    </source>
</evidence>
<dbReference type="Gene3D" id="4.10.60.10">
    <property type="entry name" value="Zinc finger, CCHC-type"/>
    <property type="match status" value="1"/>
</dbReference>
<feature type="domain" description="SAP" evidence="7">
    <location>
        <begin position="852"/>
        <end position="886"/>
    </location>
</feature>
<dbReference type="InterPro" id="IPR001995">
    <property type="entry name" value="Peptidase_A2_cat"/>
</dbReference>
<dbReference type="GO" id="GO:0006508">
    <property type="term" value="P:proteolysis"/>
    <property type="evidence" value="ECO:0007669"/>
    <property type="project" value="InterPro"/>
</dbReference>
<protein>
    <submittedName>
        <fullName evidence="10">Retrovirus-related Pol polyprotein from transposon TNT 1-94</fullName>
    </submittedName>
</protein>
<evidence type="ECO:0000256" key="4">
    <source>
        <dbReference type="SAM" id="Phobius"/>
    </source>
</evidence>
<accession>A0A9P1DF00</accession>
<dbReference type="EMBL" id="CAMXCT020004312">
    <property type="protein sequence ID" value="CAL1161917.1"/>
    <property type="molecule type" value="Genomic_DNA"/>
</dbReference>
<comment type="caution">
    <text evidence="8">The sequence shown here is derived from an EMBL/GenBank/DDBJ whole genome shotgun (WGS) entry which is preliminary data.</text>
</comment>
<dbReference type="GO" id="GO:0003676">
    <property type="term" value="F:nucleic acid binding"/>
    <property type="evidence" value="ECO:0007669"/>
    <property type="project" value="InterPro"/>
</dbReference>
<feature type="compositionally biased region" description="Acidic residues" evidence="3">
    <location>
        <begin position="2241"/>
        <end position="2254"/>
    </location>
</feature>
<reference evidence="8" key="1">
    <citation type="submission" date="2022-10" db="EMBL/GenBank/DDBJ databases">
        <authorList>
            <person name="Chen Y."/>
            <person name="Dougan E. K."/>
            <person name="Chan C."/>
            <person name="Rhodes N."/>
            <person name="Thang M."/>
        </authorList>
    </citation>
    <scope>NUCLEOTIDE SEQUENCE</scope>
</reference>
<evidence type="ECO:0000313" key="9">
    <source>
        <dbReference type="EMBL" id="CAL1161917.1"/>
    </source>
</evidence>
<dbReference type="PROSITE" id="PS50175">
    <property type="entry name" value="ASP_PROT_RETROV"/>
    <property type="match status" value="1"/>
</dbReference>
<feature type="region of interest" description="Disordered" evidence="3">
    <location>
        <begin position="1972"/>
        <end position="2022"/>
    </location>
</feature>
<feature type="transmembrane region" description="Helical" evidence="4">
    <location>
        <begin position="1580"/>
        <end position="1598"/>
    </location>
</feature>
<feature type="compositionally biased region" description="Low complexity" evidence="3">
    <location>
        <begin position="1614"/>
        <end position="1626"/>
    </location>
</feature>